<dbReference type="Proteomes" id="UP000657918">
    <property type="component" value="Chromosome 4"/>
</dbReference>
<dbReference type="Gene3D" id="3.30.559.10">
    <property type="entry name" value="Chloramphenicol acetyltransferase-like domain"/>
    <property type="match status" value="1"/>
</dbReference>
<proteinExistence type="predicted"/>
<gene>
    <name evidence="1" type="ORF">SADUNF_Sadunf04G0068400</name>
</gene>
<dbReference type="InterPro" id="IPR023213">
    <property type="entry name" value="CAT-like_dom_sf"/>
</dbReference>
<comment type="caution">
    <text evidence="1">The sequence shown here is derived from an EMBL/GenBank/DDBJ whole genome shotgun (WGS) entry which is preliminary data.</text>
</comment>
<evidence type="ECO:0000313" key="2">
    <source>
        <dbReference type="Proteomes" id="UP000657918"/>
    </source>
</evidence>
<evidence type="ECO:0000313" key="1">
    <source>
        <dbReference type="EMBL" id="KAF9683961.1"/>
    </source>
</evidence>
<reference evidence="1 2" key="1">
    <citation type="submission" date="2020-10" db="EMBL/GenBank/DDBJ databases">
        <title>Plant Genome Project.</title>
        <authorList>
            <person name="Zhang R.-G."/>
        </authorList>
    </citation>
    <scope>NUCLEOTIDE SEQUENCE [LARGE SCALE GENOMIC DNA]</scope>
    <source>
        <strain evidence="1">FAFU-HL-1</strain>
        <tissue evidence="1">Leaf</tissue>
    </source>
</reference>
<protein>
    <submittedName>
        <fullName evidence="1">Uncharacterized protein</fullName>
    </submittedName>
</protein>
<keyword evidence="2" id="KW-1185">Reference proteome</keyword>
<sequence length="61" mass="6981">MASTEPVNELEICHVSPSSTSPESSTELSLPLIFYDIFNLKFPLVQGNFFYKLYELTPTFF</sequence>
<name>A0A835N2R4_9ROSI</name>
<dbReference type="AlphaFoldDB" id="A0A835N2R4"/>
<organism evidence="1 2">
    <name type="scientific">Salix dunnii</name>
    <dbReference type="NCBI Taxonomy" id="1413687"/>
    <lineage>
        <taxon>Eukaryota</taxon>
        <taxon>Viridiplantae</taxon>
        <taxon>Streptophyta</taxon>
        <taxon>Embryophyta</taxon>
        <taxon>Tracheophyta</taxon>
        <taxon>Spermatophyta</taxon>
        <taxon>Magnoliopsida</taxon>
        <taxon>eudicotyledons</taxon>
        <taxon>Gunneridae</taxon>
        <taxon>Pentapetalae</taxon>
        <taxon>rosids</taxon>
        <taxon>fabids</taxon>
        <taxon>Malpighiales</taxon>
        <taxon>Salicaceae</taxon>
        <taxon>Saliceae</taxon>
        <taxon>Salix</taxon>
    </lineage>
</organism>
<accession>A0A835N2R4</accession>
<dbReference type="EMBL" id="JADGMS010000004">
    <property type="protein sequence ID" value="KAF9683961.1"/>
    <property type="molecule type" value="Genomic_DNA"/>
</dbReference>